<proteinExistence type="predicted"/>
<evidence type="ECO:0000313" key="3">
    <source>
        <dbReference type="Proteomes" id="UP000008068"/>
    </source>
</evidence>
<keyword evidence="3" id="KW-1185">Reference proteome</keyword>
<protein>
    <submittedName>
        <fullName evidence="2">Uncharacterized protein</fullName>
    </submittedName>
</protein>
<feature type="compositionally biased region" description="Basic residues" evidence="1">
    <location>
        <begin position="126"/>
        <end position="136"/>
    </location>
</feature>
<dbReference type="InParanoid" id="G0NBH4"/>
<feature type="region of interest" description="Disordered" evidence="1">
    <location>
        <begin position="216"/>
        <end position="240"/>
    </location>
</feature>
<dbReference type="Proteomes" id="UP000008068">
    <property type="component" value="Unassembled WGS sequence"/>
</dbReference>
<dbReference type="EMBL" id="GL379858">
    <property type="protein sequence ID" value="EGT56999.1"/>
    <property type="molecule type" value="Genomic_DNA"/>
</dbReference>
<feature type="region of interest" description="Disordered" evidence="1">
    <location>
        <begin position="1"/>
        <end position="39"/>
    </location>
</feature>
<feature type="compositionally biased region" description="Basic and acidic residues" evidence="1">
    <location>
        <begin position="216"/>
        <end position="235"/>
    </location>
</feature>
<feature type="compositionally biased region" description="Polar residues" evidence="1">
    <location>
        <begin position="27"/>
        <end position="39"/>
    </location>
</feature>
<dbReference type="HOGENOM" id="CLU_1062574_0_0_1"/>
<evidence type="ECO:0000313" key="2">
    <source>
        <dbReference type="EMBL" id="EGT56999.1"/>
    </source>
</evidence>
<gene>
    <name evidence="2" type="ORF">CAEBREN_00642</name>
</gene>
<feature type="region of interest" description="Disordered" evidence="1">
    <location>
        <begin position="126"/>
        <end position="196"/>
    </location>
</feature>
<organism evidence="3">
    <name type="scientific">Caenorhabditis brenneri</name>
    <name type="common">Nematode worm</name>
    <dbReference type="NCBI Taxonomy" id="135651"/>
    <lineage>
        <taxon>Eukaryota</taxon>
        <taxon>Metazoa</taxon>
        <taxon>Ecdysozoa</taxon>
        <taxon>Nematoda</taxon>
        <taxon>Chromadorea</taxon>
        <taxon>Rhabditida</taxon>
        <taxon>Rhabditina</taxon>
        <taxon>Rhabditomorpha</taxon>
        <taxon>Rhabditoidea</taxon>
        <taxon>Rhabditidae</taxon>
        <taxon>Peloderinae</taxon>
        <taxon>Caenorhabditis</taxon>
    </lineage>
</organism>
<sequence length="262" mass="29179">MAFENNSATSSPLIMAGPESEALAPSGQYQRETPNKWTWHSNTLKSAKKEEESVDRQRFSAPTKTKYEELDDLLDSFEGDNVKVVTKFGEAPKWPTMDSILDFEALFAGKKILSATVVPGALRTQQYRKAKRSKGKKTVESSPSTLTPPHCLNVLQTSEDPSGMPEPAKDEKEMEENVQGDTKDEEAGEVEGTQAQDTKLILVDQLAIEQRVRDTKLEEAGTEKKEHAAVEEKRKVTTSSFEEVASFPKLEMGVPRIWESTI</sequence>
<accession>G0NBH4</accession>
<feature type="compositionally biased region" description="Acidic residues" evidence="1">
    <location>
        <begin position="173"/>
        <end position="189"/>
    </location>
</feature>
<dbReference type="AlphaFoldDB" id="G0NBH4"/>
<evidence type="ECO:0000256" key="1">
    <source>
        <dbReference type="SAM" id="MobiDB-lite"/>
    </source>
</evidence>
<reference evidence="3" key="1">
    <citation type="submission" date="2011-07" db="EMBL/GenBank/DDBJ databases">
        <authorList>
            <consortium name="Caenorhabditis brenneri Sequencing and Analysis Consortium"/>
            <person name="Wilson R.K."/>
        </authorList>
    </citation>
    <scope>NUCLEOTIDE SEQUENCE [LARGE SCALE GENOMIC DNA]</scope>
    <source>
        <strain evidence="3">PB2801</strain>
    </source>
</reference>
<name>G0NBH4_CAEBE</name>
<feature type="compositionally biased region" description="Polar residues" evidence="1">
    <location>
        <begin position="1"/>
        <end position="12"/>
    </location>
</feature>